<dbReference type="Proteomes" id="UP001430290">
    <property type="component" value="Unassembled WGS sequence"/>
</dbReference>
<proteinExistence type="predicted"/>
<comment type="caution">
    <text evidence="2">The sequence shown here is derived from an EMBL/GenBank/DDBJ whole genome shotgun (WGS) entry which is preliminary data.</text>
</comment>
<keyword evidence="1" id="KW-1133">Transmembrane helix</keyword>
<dbReference type="EMBL" id="JAIQDJ010000001">
    <property type="protein sequence ID" value="MBZ4184936.1"/>
    <property type="molecule type" value="Genomic_DNA"/>
</dbReference>
<protein>
    <recommendedName>
        <fullName evidence="4">4-amino-4-deoxy-L-arabinose transferase</fullName>
    </recommendedName>
</protein>
<dbReference type="RefSeq" id="WP_223625875.1">
    <property type="nucleotide sequence ID" value="NZ_JAIQDJ010000001.1"/>
</dbReference>
<gene>
    <name evidence="2" type="ORF">K7B09_01180</name>
</gene>
<feature type="transmembrane region" description="Helical" evidence="1">
    <location>
        <begin position="88"/>
        <end position="108"/>
    </location>
</feature>
<organism evidence="2 3">
    <name type="scientific">Thermomonas beijingensis</name>
    <dbReference type="NCBI Taxonomy" id="2872701"/>
    <lineage>
        <taxon>Bacteria</taxon>
        <taxon>Pseudomonadati</taxon>
        <taxon>Pseudomonadota</taxon>
        <taxon>Gammaproteobacteria</taxon>
        <taxon>Lysobacterales</taxon>
        <taxon>Lysobacteraceae</taxon>
        <taxon>Thermomonas</taxon>
    </lineage>
</organism>
<feature type="transmembrane region" description="Helical" evidence="1">
    <location>
        <begin position="343"/>
        <end position="369"/>
    </location>
</feature>
<name>A0ABS7TAW1_9GAMM</name>
<feature type="transmembrane region" description="Helical" evidence="1">
    <location>
        <begin position="284"/>
        <end position="305"/>
    </location>
</feature>
<evidence type="ECO:0000256" key="1">
    <source>
        <dbReference type="SAM" id="Phobius"/>
    </source>
</evidence>
<evidence type="ECO:0008006" key="4">
    <source>
        <dbReference type="Google" id="ProtNLM"/>
    </source>
</evidence>
<feature type="transmembrane region" description="Helical" evidence="1">
    <location>
        <begin position="12"/>
        <end position="33"/>
    </location>
</feature>
<reference evidence="2" key="1">
    <citation type="submission" date="2021-09" db="EMBL/GenBank/DDBJ databases">
        <authorList>
            <person name="Wu T."/>
            <person name="Guo S.Z."/>
        </authorList>
    </citation>
    <scope>NUCLEOTIDE SEQUENCE</scope>
    <source>
        <strain evidence="2">RSS-23</strain>
    </source>
</reference>
<keyword evidence="1" id="KW-0812">Transmembrane</keyword>
<feature type="transmembrane region" description="Helical" evidence="1">
    <location>
        <begin position="448"/>
        <end position="469"/>
    </location>
</feature>
<evidence type="ECO:0000313" key="3">
    <source>
        <dbReference type="Proteomes" id="UP001430290"/>
    </source>
</evidence>
<evidence type="ECO:0000313" key="2">
    <source>
        <dbReference type="EMBL" id="MBZ4184936.1"/>
    </source>
</evidence>
<sequence length="632" mass="71202">MSTSSHAPIGRWRTPIAGGLFGIVMVLLLHRYVGINHDSILYLGQALARRWPQIFGQDLFFVHGSQDRYSIAPWLLSEAVGSINPPVLFLWGSAVGLLGFFFAGWYCLRVLLPPDLRYRAWLATICLPPVYGMTQLFSYGEKFLTPRPFSEALCLVSIAFFTRKRTRLAFFFLALACILHPLQMLAASLIIWPWLVMQDRRWLHACWLGIPVLFLAYLGVKPFPDLYVRIDPTWLYNLYDATPQLFLSKWSLADFNNLLFDIFLLTIAQRILPLDFARWCRAALFGLVLGIAVTALLVDSLHLALPSALQLWRVHWLAHWLGIAAIGALCFYGIHTNNFSRTLLLLLAAIFAWGEGTWEWGAFAMLYAIWPLLDHRLPSNVAKLIGTLPGGLVLLLAVEHVSLQLAGFENAGYQLDLFPLDRLLLAFPAIGFGLPLLCVLLWNRLTGSGQKIVFLTCLIPLTMLSCWCWDSRGLANRVFENNVFNPSIFGIRIPEHAQVFWYPGSIMGPWLVLQRTNYFSPGQVAGEIFNRETAIDARSRIEKLRPLIEQGLGCDQARLAGTYHRECAISPRNLRIACEPGAVPPPDYLVLPYQQTQAPIGTWRLVDPAGLQPDSKLFLYRCTDLVAPLAAK</sequence>
<keyword evidence="3" id="KW-1185">Reference proteome</keyword>
<accession>A0ABS7TAW1</accession>
<feature type="transmembrane region" description="Helical" evidence="1">
    <location>
        <begin position="381"/>
        <end position="402"/>
    </location>
</feature>
<feature type="transmembrane region" description="Helical" evidence="1">
    <location>
        <begin position="202"/>
        <end position="220"/>
    </location>
</feature>
<feature type="transmembrane region" description="Helical" evidence="1">
    <location>
        <begin position="317"/>
        <end position="334"/>
    </location>
</feature>
<feature type="transmembrane region" description="Helical" evidence="1">
    <location>
        <begin position="423"/>
        <end position="442"/>
    </location>
</feature>
<keyword evidence="1" id="KW-0472">Membrane</keyword>
<feature type="transmembrane region" description="Helical" evidence="1">
    <location>
        <begin position="170"/>
        <end position="195"/>
    </location>
</feature>